<dbReference type="GO" id="GO:0005576">
    <property type="term" value="C:extracellular region"/>
    <property type="evidence" value="ECO:0007669"/>
    <property type="project" value="UniProtKB-SubCell"/>
</dbReference>
<dbReference type="InterPro" id="IPR019010">
    <property type="entry name" value="eIF3e_N"/>
</dbReference>
<keyword evidence="5" id="KW-0732">Signal</keyword>
<dbReference type="InterPro" id="IPR036390">
    <property type="entry name" value="WH_DNA-bd_sf"/>
</dbReference>
<dbReference type="SMART" id="SM01186">
    <property type="entry name" value="eIF3_N"/>
    <property type="match status" value="1"/>
</dbReference>
<feature type="domain" description="PCI" evidence="8">
    <location>
        <begin position="222"/>
        <end position="399"/>
    </location>
</feature>
<gene>
    <name evidence="9" type="ORF">JOQ06_025381</name>
</gene>
<dbReference type="SMART" id="SM00088">
    <property type="entry name" value="PINT"/>
    <property type="match status" value="1"/>
</dbReference>
<dbReference type="CDD" id="cd21378">
    <property type="entry name" value="eIF3E"/>
    <property type="match status" value="1"/>
</dbReference>
<dbReference type="AlphaFoldDB" id="A0AAD6AUK9"/>
<dbReference type="EMBL" id="JAPTMU010000015">
    <property type="protein sequence ID" value="KAJ4931082.1"/>
    <property type="molecule type" value="Genomic_DNA"/>
</dbReference>
<sequence>MAEYDLTTKIAHFLDRHLVFPLLEFLSVKEIYNEQELLHGKLDLLSDTNMVDFAMDVYRSLFSDKDIPPTLKEKRTEVVAQLKQLQSETEPIVKMFEDPETTRQMQSTRDGRMLFDYLAEKHNFRQEYLDTLYRYAKFQYECGNYSGAAEYLYFFRVLVPATDRNALNSLWGKLASEILMQNWEAAMEDLTRLRETIDNNTVTSPLQALQQRTWLIHWSLFVFFNHPKGRDNIIELFLYQPQYLNAIQTMCPHILRYLTTAIITNKDVRKRRQVLKDLVKVIQQESYTYKDPITEFVECLYVNFDFDSAQKKLRECESVLVNDFFLVACLEDFIENARLFIFETFCRIHQCISINMLADKLNMTPEDAERWIVNLIRNARLDAKIDSKLGHVVMGNNAISPYQQVIEKTKSLSFRSQMLAVNIEKKQAQSTKTETPNWAVVPFSVAGSLSEWDVSWMGASRGEEPKPKAVGLATLGPRGDLIYRALWKANTCEFLLLLLQKHGADNLSEETQSGQQITVQMQFRLFSFALIVLNCMEYSNCQAPSHRWKRNKRASYGTYPVCKGCSVCSRDNGCVNCQPKLFLFLRRERMRQYGECLHDCPAGYYGMRSPELNMCSTGFQTRKNPSCVRCQPTSSQIKAWDCQYPGSAQSRQCQPNVPLETSLSE</sequence>
<dbReference type="Pfam" id="PF09440">
    <property type="entry name" value="eIF3_N"/>
    <property type="match status" value="1"/>
</dbReference>
<keyword evidence="2" id="KW-0963">Cytoplasm</keyword>
<evidence type="ECO:0000313" key="10">
    <source>
        <dbReference type="Proteomes" id="UP001219934"/>
    </source>
</evidence>
<evidence type="ECO:0000256" key="7">
    <source>
        <dbReference type="ARBA" id="ARBA00023180"/>
    </source>
</evidence>
<comment type="subcellular location">
    <subcellularLocation>
        <location evidence="1">Secreted</location>
    </subcellularLocation>
</comment>
<evidence type="ECO:0000313" key="9">
    <source>
        <dbReference type="EMBL" id="KAJ4931082.1"/>
    </source>
</evidence>
<dbReference type="PANTHER" id="PTHR10317">
    <property type="entry name" value="EUKARYOTIC TRANSLATION INITIATION FACTOR 3 SUBUNIT E"/>
    <property type="match status" value="1"/>
</dbReference>
<comment type="caution">
    <text evidence="9">The sequence shown here is derived from an EMBL/GenBank/DDBJ whole genome shotgun (WGS) entry which is preliminary data.</text>
</comment>
<evidence type="ECO:0000256" key="1">
    <source>
        <dbReference type="ARBA" id="ARBA00004613"/>
    </source>
</evidence>
<dbReference type="HAMAP" id="MF_03004">
    <property type="entry name" value="eIF3e"/>
    <property type="match status" value="1"/>
</dbReference>
<dbReference type="SUPFAM" id="SSF46785">
    <property type="entry name" value="Winged helix' DNA-binding domain"/>
    <property type="match status" value="1"/>
</dbReference>
<dbReference type="GO" id="GO:0003743">
    <property type="term" value="F:translation initiation factor activity"/>
    <property type="evidence" value="ECO:0007669"/>
    <property type="project" value="UniProtKB-KW"/>
</dbReference>
<proteinExistence type="inferred from homology"/>
<name>A0AAD6AUK9_9TELE</name>
<keyword evidence="6" id="KW-0648">Protein biosynthesis</keyword>
<reference evidence="9" key="1">
    <citation type="submission" date="2022-11" db="EMBL/GenBank/DDBJ databases">
        <title>Chromosome-level genome of Pogonophryne albipinna.</title>
        <authorList>
            <person name="Jo E."/>
        </authorList>
    </citation>
    <scope>NUCLEOTIDE SEQUENCE</scope>
    <source>
        <strain evidence="9">SGF0006</strain>
        <tissue evidence="9">Muscle</tissue>
    </source>
</reference>
<keyword evidence="4" id="KW-0396">Initiation factor</keyword>
<keyword evidence="7" id="KW-0325">Glycoprotein</keyword>
<dbReference type="InterPro" id="IPR000717">
    <property type="entry name" value="PCI_dom"/>
</dbReference>
<dbReference type="InterPro" id="IPR043601">
    <property type="entry name" value="Rspo_Fu-CRD_dom"/>
</dbReference>
<dbReference type="InterPro" id="IPR006212">
    <property type="entry name" value="Furin_repeat"/>
</dbReference>
<evidence type="ECO:0000256" key="3">
    <source>
        <dbReference type="ARBA" id="ARBA00022525"/>
    </source>
</evidence>
<evidence type="ECO:0000256" key="2">
    <source>
        <dbReference type="ARBA" id="ARBA00022490"/>
    </source>
</evidence>
<feature type="non-terminal residue" evidence="9">
    <location>
        <position position="1"/>
    </location>
</feature>
<dbReference type="InterPro" id="IPR016650">
    <property type="entry name" value="eIF3e"/>
</dbReference>
<keyword evidence="10" id="KW-1185">Reference proteome</keyword>
<dbReference type="Gene3D" id="2.10.220.10">
    <property type="entry name" value="Hormone Receptor, Insulin-like Growth Factor Receptor 1, Chain A, domain 2"/>
    <property type="match status" value="1"/>
</dbReference>
<accession>A0AAD6AUK9</accession>
<dbReference type="CDD" id="cd00064">
    <property type="entry name" value="FU"/>
    <property type="match status" value="1"/>
</dbReference>
<protein>
    <recommendedName>
        <fullName evidence="8">PCI domain-containing protein</fullName>
    </recommendedName>
</protein>
<evidence type="ECO:0000259" key="8">
    <source>
        <dbReference type="PROSITE" id="PS50250"/>
    </source>
</evidence>
<dbReference type="Pfam" id="PF21357">
    <property type="entry name" value="EIF3E_C"/>
    <property type="match status" value="1"/>
</dbReference>
<dbReference type="PROSITE" id="PS50250">
    <property type="entry name" value="PCI"/>
    <property type="match status" value="1"/>
</dbReference>
<organism evidence="9 10">
    <name type="scientific">Pogonophryne albipinna</name>
    <dbReference type="NCBI Taxonomy" id="1090488"/>
    <lineage>
        <taxon>Eukaryota</taxon>
        <taxon>Metazoa</taxon>
        <taxon>Chordata</taxon>
        <taxon>Craniata</taxon>
        <taxon>Vertebrata</taxon>
        <taxon>Euteleostomi</taxon>
        <taxon>Actinopterygii</taxon>
        <taxon>Neopterygii</taxon>
        <taxon>Teleostei</taxon>
        <taxon>Neoteleostei</taxon>
        <taxon>Acanthomorphata</taxon>
        <taxon>Eupercaria</taxon>
        <taxon>Perciformes</taxon>
        <taxon>Notothenioidei</taxon>
        <taxon>Pogonophryne</taxon>
    </lineage>
</organism>
<dbReference type="Proteomes" id="UP001219934">
    <property type="component" value="Unassembled WGS sequence"/>
</dbReference>
<dbReference type="GO" id="GO:0005852">
    <property type="term" value="C:eukaryotic translation initiation factor 3 complex"/>
    <property type="evidence" value="ECO:0007669"/>
    <property type="project" value="InterPro"/>
</dbReference>
<evidence type="ECO:0000256" key="6">
    <source>
        <dbReference type="ARBA" id="ARBA00022917"/>
    </source>
</evidence>
<dbReference type="Pfam" id="PF15913">
    <property type="entry name" value="Furin-like_2"/>
    <property type="match status" value="1"/>
</dbReference>
<evidence type="ECO:0000256" key="4">
    <source>
        <dbReference type="ARBA" id="ARBA00022540"/>
    </source>
</evidence>
<dbReference type="Pfam" id="PF01399">
    <property type="entry name" value="PCI"/>
    <property type="match status" value="1"/>
</dbReference>
<evidence type="ECO:0000256" key="5">
    <source>
        <dbReference type="ARBA" id="ARBA00022729"/>
    </source>
</evidence>
<keyword evidence="3" id="KW-0964">Secreted</keyword>